<dbReference type="RefSeq" id="WP_323076411.1">
    <property type="nucleotide sequence ID" value="NZ_CBCSKM010000005.1"/>
</dbReference>
<sequence>MDNDNLKQAYEVLGLPENASREELEREFDILLRKSRSRNLDPGEAEEIERKIQAYKRIVETEEQRKLAELTRRRYAKWGKFAGTAEKVDDFFRLYRNYVIIGIIAIAAIIWGTNAYLNHLEEQKRLAALPPIDLSIIMAGNYLTDDQNGGVDALEQTMTAQIPGFQRVEIEMLYLPPQGEALSTADIAYQQKAMAVIASTSPDIYITDAPTFEWLSNGGAFLSLDDLVNGELKDFLTENNLVKDVSDEDNTEHVYGIKVTNSTLVKELPLGYTDLIISLRVDAKNKDKAITMIKTYLENLPKAAE</sequence>
<evidence type="ECO:0000256" key="1">
    <source>
        <dbReference type="SAM" id="Phobius"/>
    </source>
</evidence>
<gene>
    <name evidence="3" type="ORF">U9M73_04240</name>
</gene>
<dbReference type="EMBL" id="JAYERP010000001">
    <property type="protein sequence ID" value="MEA3569202.1"/>
    <property type="molecule type" value="Genomic_DNA"/>
</dbReference>
<evidence type="ECO:0000313" key="3">
    <source>
        <dbReference type="EMBL" id="MEA3569202.1"/>
    </source>
</evidence>
<accession>A0ABU5PH99</accession>
<keyword evidence="1" id="KW-0472">Membrane</keyword>
<keyword evidence="1" id="KW-1133">Transmembrane helix</keyword>
<dbReference type="PROSITE" id="PS50076">
    <property type="entry name" value="DNAJ_2"/>
    <property type="match status" value="1"/>
</dbReference>
<feature type="transmembrane region" description="Helical" evidence="1">
    <location>
        <begin position="98"/>
        <end position="117"/>
    </location>
</feature>
<reference evidence="3 4" key="1">
    <citation type="submission" date="2023-12" db="EMBL/GenBank/DDBJ databases">
        <title>Whole genome sequencing of Paenibacillus phoenicis isolated from the Phoenix Mars Lander spacecraft assembly facility.</title>
        <authorList>
            <person name="Garcia A."/>
            <person name="Venkateswaran K."/>
        </authorList>
    </citation>
    <scope>NUCLEOTIDE SEQUENCE [LARGE SCALE GENOMIC DNA]</scope>
    <source>
        <strain evidence="3 4">3PO2SA</strain>
    </source>
</reference>
<name>A0ABU5PH99_9BACL</name>
<organism evidence="3 4">
    <name type="scientific">Paenibacillus phoenicis</name>
    <dbReference type="NCBI Taxonomy" id="554117"/>
    <lineage>
        <taxon>Bacteria</taxon>
        <taxon>Bacillati</taxon>
        <taxon>Bacillota</taxon>
        <taxon>Bacilli</taxon>
        <taxon>Bacillales</taxon>
        <taxon>Paenibacillaceae</taxon>
        <taxon>Paenibacillus</taxon>
    </lineage>
</organism>
<comment type="caution">
    <text evidence="3">The sequence shown here is derived from an EMBL/GenBank/DDBJ whole genome shotgun (WGS) entry which is preliminary data.</text>
</comment>
<proteinExistence type="predicted"/>
<keyword evidence="1" id="KW-0812">Transmembrane</keyword>
<dbReference type="Proteomes" id="UP001292216">
    <property type="component" value="Unassembled WGS sequence"/>
</dbReference>
<evidence type="ECO:0000259" key="2">
    <source>
        <dbReference type="PROSITE" id="PS50076"/>
    </source>
</evidence>
<keyword evidence="4" id="KW-1185">Reference proteome</keyword>
<feature type="domain" description="J" evidence="2">
    <location>
        <begin position="8"/>
        <end position="79"/>
    </location>
</feature>
<dbReference type="Gene3D" id="3.40.190.10">
    <property type="entry name" value="Periplasmic binding protein-like II"/>
    <property type="match status" value="1"/>
</dbReference>
<protein>
    <submittedName>
        <fullName evidence="3">Molecular chaperone DnaJ</fullName>
    </submittedName>
</protein>
<dbReference type="InterPro" id="IPR001623">
    <property type="entry name" value="DnaJ_domain"/>
</dbReference>
<evidence type="ECO:0000313" key="4">
    <source>
        <dbReference type="Proteomes" id="UP001292216"/>
    </source>
</evidence>